<organism evidence="5 6">
    <name type="scientific">Bemisia tabaci</name>
    <name type="common">Sweetpotato whitefly</name>
    <name type="synonym">Aleurodes tabaci</name>
    <dbReference type="NCBI Taxonomy" id="7038"/>
    <lineage>
        <taxon>Eukaryota</taxon>
        <taxon>Metazoa</taxon>
        <taxon>Ecdysozoa</taxon>
        <taxon>Arthropoda</taxon>
        <taxon>Hexapoda</taxon>
        <taxon>Insecta</taxon>
        <taxon>Pterygota</taxon>
        <taxon>Neoptera</taxon>
        <taxon>Paraneoptera</taxon>
        <taxon>Hemiptera</taxon>
        <taxon>Sternorrhyncha</taxon>
        <taxon>Aleyrodoidea</taxon>
        <taxon>Aleyrodidae</taxon>
        <taxon>Aleyrodinae</taxon>
        <taxon>Bemisia</taxon>
    </lineage>
</organism>
<reference evidence="5" key="1">
    <citation type="submission" date="2021-12" db="EMBL/GenBank/DDBJ databases">
        <authorList>
            <person name="King R."/>
        </authorList>
    </citation>
    <scope>NUCLEOTIDE SEQUENCE</scope>
</reference>
<accession>A0A9P0FY65</accession>
<proteinExistence type="predicted"/>
<sequence length="137" mass="15809">MAEFKMITSDRGKPMVNFQNNKFKRALHFENGSIQWRCIVDKCRTTLTTDSKTKQLISAHEIARSHDGKESEIRVRKIRATLKRKAAESLGEKPSKRVRRQLKECPNSASIDLPLLRKAQCTKKEANLTFQNPEQKL</sequence>
<evidence type="ECO:0000256" key="2">
    <source>
        <dbReference type="ARBA" id="ARBA00022771"/>
    </source>
</evidence>
<keyword evidence="3" id="KW-0862">Zinc</keyword>
<keyword evidence="6" id="KW-1185">Reference proteome</keyword>
<evidence type="ECO:0000313" key="5">
    <source>
        <dbReference type="EMBL" id="CAH0753057.1"/>
    </source>
</evidence>
<dbReference type="Proteomes" id="UP001152759">
    <property type="component" value="Chromosome 1"/>
</dbReference>
<keyword evidence="2" id="KW-0863">Zinc-finger</keyword>
<dbReference type="InterPro" id="IPR007588">
    <property type="entry name" value="Znf_FLYWCH"/>
</dbReference>
<evidence type="ECO:0000256" key="3">
    <source>
        <dbReference type="ARBA" id="ARBA00022833"/>
    </source>
</evidence>
<dbReference type="AlphaFoldDB" id="A0A9P0FY65"/>
<dbReference type="EMBL" id="OU963862">
    <property type="protein sequence ID" value="CAH0753057.1"/>
    <property type="molecule type" value="Genomic_DNA"/>
</dbReference>
<name>A0A9P0FY65_BEMTA</name>
<evidence type="ECO:0000313" key="6">
    <source>
        <dbReference type="Proteomes" id="UP001152759"/>
    </source>
</evidence>
<dbReference type="Gene3D" id="2.20.25.240">
    <property type="match status" value="1"/>
</dbReference>
<evidence type="ECO:0000259" key="4">
    <source>
        <dbReference type="Pfam" id="PF04500"/>
    </source>
</evidence>
<dbReference type="GO" id="GO:0008270">
    <property type="term" value="F:zinc ion binding"/>
    <property type="evidence" value="ECO:0007669"/>
    <property type="project" value="UniProtKB-KW"/>
</dbReference>
<evidence type="ECO:0000256" key="1">
    <source>
        <dbReference type="ARBA" id="ARBA00022723"/>
    </source>
</evidence>
<protein>
    <recommendedName>
        <fullName evidence="4">FLYWCH-type domain-containing protein</fullName>
    </recommendedName>
</protein>
<gene>
    <name evidence="5" type="ORF">BEMITA_LOCUS482</name>
</gene>
<feature type="domain" description="FLYWCH-type" evidence="4">
    <location>
        <begin position="6"/>
        <end position="59"/>
    </location>
</feature>
<keyword evidence="1" id="KW-0479">Metal-binding</keyword>
<dbReference type="Pfam" id="PF04500">
    <property type="entry name" value="FLYWCH"/>
    <property type="match status" value="1"/>
</dbReference>